<gene>
    <name evidence="2" type="ordered locus">Os02g0504850</name>
    <name evidence="2" type="ORF">OSNPB_020504850</name>
</gene>
<name>A0A0P0VJB4_ORYSJ</name>
<dbReference type="Proteomes" id="UP000059680">
    <property type="component" value="Chromosome 2"/>
</dbReference>
<dbReference type="Gramene" id="Os02t0504850-00">
    <property type="protein sequence ID" value="Os02t0504850-00"/>
    <property type="gene ID" value="Os02g0504850"/>
</dbReference>
<feature type="non-terminal residue" evidence="2">
    <location>
        <position position="329"/>
    </location>
</feature>
<keyword evidence="3" id="KW-1185">Reference proteome</keyword>
<feature type="region of interest" description="Disordered" evidence="1">
    <location>
        <begin position="1"/>
        <end position="71"/>
    </location>
</feature>
<dbReference type="EMBL" id="AP014958">
    <property type="protein sequence ID" value="BAS78820.1"/>
    <property type="molecule type" value="Genomic_DNA"/>
</dbReference>
<evidence type="ECO:0000313" key="2">
    <source>
        <dbReference type="EMBL" id="BAS78820.1"/>
    </source>
</evidence>
<dbReference type="OMA" id="SKGVHIC"/>
<sequence length="329" mass="34463">MDPAERSGGGGRRPLRRLLRPLLHPPEPRPEAADEVLRAPPFAGKPRGEAGDAPPRDEELDDPGVVGGGVHAEALRDGGEAGEEAVVGAVVHEARRHGDLAAHHAGEGPDRVVRVHLEELGDDGGVGGLVALLVGGDGAADAGQGGVAVAPRVARRVAVGDGGGALLERRVDEPHVRVGANAYHAGANEVLYRLLDLPHVDPAGEVEVLVHQVAVPVLLGGPRPGPHGPGAAAGAGLVAHPAVHGVEHRLVRGERLLGDHVADEAHQVVVGEPRRALPQRRHLVAERRRARVREVVLRLPRLLHGLEVGEDGVRRPPLQGVEDLLLLRR</sequence>
<dbReference type="InParanoid" id="A0A0P0VJB4"/>
<accession>A0A0P0VJB4</accession>
<organism evidence="2 3">
    <name type="scientific">Oryza sativa subsp. japonica</name>
    <name type="common">Rice</name>
    <dbReference type="NCBI Taxonomy" id="39947"/>
    <lineage>
        <taxon>Eukaryota</taxon>
        <taxon>Viridiplantae</taxon>
        <taxon>Streptophyta</taxon>
        <taxon>Embryophyta</taxon>
        <taxon>Tracheophyta</taxon>
        <taxon>Spermatophyta</taxon>
        <taxon>Magnoliopsida</taxon>
        <taxon>Liliopsida</taxon>
        <taxon>Poales</taxon>
        <taxon>Poaceae</taxon>
        <taxon>BOP clade</taxon>
        <taxon>Oryzoideae</taxon>
        <taxon>Oryzeae</taxon>
        <taxon>Oryzinae</taxon>
        <taxon>Oryza</taxon>
        <taxon>Oryza sativa</taxon>
    </lineage>
</organism>
<dbReference type="eggNOG" id="ENOG502R6Q2">
    <property type="taxonomic scope" value="Eukaryota"/>
</dbReference>
<evidence type="ECO:0000256" key="1">
    <source>
        <dbReference type="SAM" id="MobiDB-lite"/>
    </source>
</evidence>
<evidence type="ECO:0000313" key="3">
    <source>
        <dbReference type="Proteomes" id="UP000059680"/>
    </source>
</evidence>
<reference evidence="2 3" key="3">
    <citation type="journal article" date="2013" name="Rice">
        <title>Improvement of the Oryza sativa Nipponbare reference genome using next generation sequence and optical map data.</title>
        <authorList>
            <person name="Kawahara Y."/>
            <person name="de la Bastide M."/>
            <person name="Hamilton J.P."/>
            <person name="Kanamori H."/>
            <person name="McCombie W.R."/>
            <person name="Ouyang S."/>
            <person name="Schwartz D.C."/>
            <person name="Tanaka T."/>
            <person name="Wu J."/>
            <person name="Zhou S."/>
            <person name="Childs K.L."/>
            <person name="Davidson R.M."/>
            <person name="Lin H."/>
            <person name="Quesada-Ocampo L."/>
            <person name="Vaillancourt B."/>
            <person name="Sakai H."/>
            <person name="Lee S.S."/>
            <person name="Kim J."/>
            <person name="Numa H."/>
            <person name="Itoh T."/>
            <person name="Buell C.R."/>
            <person name="Matsumoto T."/>
        </authorList>
    </citation>
    <scope>NUCLEOTIDE SEQUENCE [LARGE SCALE GENOMIC DNA]</scope>
    <source>
        <strain evidence="3">cv. Nipponbare</strain>
    </source>
</reference>
<reference evidence="3" key="1">
    <citation type="journal article" date="2005" name="Nature">
        <title>The map-based sequence of the rice genome.</title>
        <authorList>
            <consortium name="International rice genome sequencing project (IRGSP)"/>
            <person name="Matsumoto T."/>
            <person name="Wu J."/>
            <person name="Kanamori H."/>
            <person name="Katayose Y."/>
            <person name="Fujisawa M."/>
            <person name="Namiki N."/>
            <person name="Mizuno H."/>
            <person name="Yamamoto K."/>
            <person name="Antonio B.A."/>
            <person name="Baba T."/>
            <person name="Sakata K."/>
            <person name="Nagamura Y."/>
            <person name="Aoki H."/>
            <person name="Arikawa K."/>
            <person name="Arita K."/>
            <person name="Bito T."/>
            <person name="Chiden Y."/>
            <person name="Fujitsuka N."/>
            <person name="Fukunaka R."/>
            <person name="Hamada M."/>
            <person name="Harada C."/>
            <person name="Hayashi A."/>
            <person name="Hijishita S."/>
            <person name="Honda M."/>
            <person name="Hosokawa S."/>
            <person name="Ichikawa Y."/>
            <person name="Idonuma A."/>
            <person name="Iijima M."/>
            <person name="Ikeda M."/>
            <person name="Ikeno M."/>
            <person name="Ito K."/>
            <person name="Ito S."/>
            <person name="Ito T."/>
            <person name="Ito Y."/>
            <person name="Ito Y."/>
            <person name="Iwabuchi A."/>
            <person name="Kamiya K."/>
            <person name="Karasawa W."/>
            <person name="Kurita K."/>
            <person name="Katagiri S."/>
            <person name="Kikuta A."/>
            <person name="Kobayashi H."/>
            <person name="Kobayashi N."/>
            <person name="Machita K."/>
            <person name="Maehara T."/>
            <person name="Masukawa M."/>
            <person name="Mizubayashi T."/>
            <person name="Mukai Y."/>
            <person name="Nagasaki H."/>
            <person name="Nagata Y."/>
            <person name="Naito S."/>
            <person name="Nakashima M."/>
            <person name="Nakama Y."/>
            <person name="Nakamichi Y."/>
            <person name="Nakamura M."/>
            <person name="Meguro A."/>
            <person name="Negishi M."/>
            <person name="Ohta I."/>
            <person name="Ohta T."/>
            <person name="Okamoto M."/>
            <person name="Ono N."/>
            <person name="Saji S."/>
            <person name="Sakaguchi M."/>
            <person name="Sakai K."/>
            <person name="Shibata M."/>
            <person name="Shimokawa T."/>
            <person name="Song J."/>
            <person name="Takazaki Y."/>
            <person name="Terasawa K."/>
            <person name="Tsugane M."/>
            <person name="Tsuji K."/>
            <person name="Ueda S."/>
            <person name="Waki K."/>
            <person name="Yamagata H."/>
            <person name="Yamamoto M."/>
            <person name="Yamamoto S."/>
            <person name="Yamane H."/>
            <person name="Yoshiki S."/>
            <person name="Yoshihara R."/>
            <person name="Yukawa K."/>
            <person name="Zhong H."/>
            <person name="Yano M."/>
            <person name="Yuan Q."/>
            <person name="Ouyang S."/>
            <person name="Liu J."/>
            <person name="Jones K.M."/>
            <person name="Gansberger K."/>
            <person name="Moffat K."/>
            <person name="Hill J."/>
            <person name="Bera J."/>
            <person name="Fadrosh D."/>
            <person name="Jin S."/>
            <person name="Johri S."/>
            <person name="Kim M."/>
            <person name="Overton L."/>
            <person name="Reardon M."/>
            <person name="Tsitrin T."/>
            <person name="Vuong H."/>
            <person name="Weaver B."/>
            <person name="Ciecko A."/>
            <person name="Tallon L."/>
            <person name="Jackson J."/>
            <person name="Pai G."/>
            <person name="Aken S.V."/>
            <person name="Utterback T."/>
            <person name="Reidmuller S."/>
            <person name="Feldblyum T."/>
            <person name="Hsiao J."/>
            <person name="Zismann V."/>
            <person name="Iobst S."/>
            <person name="de Vazeille A.R."/>
            <person name="Buell C.R."/>
            <person name="Ying K."/>
            <person name="Li Y."/>
            <person name="Lu T."/>
            <person name="Huang Y."/>
            <person name="Zhao Q."/>
            <person name="Feng Q."/>
            <person name="Zhang L."/>
            <person name="Zhu J."/>
            <person name="Weng Q."/>
            <person name="Mu J."/>
            <person name="Lu Y."/>
            <person name="Fan D."/>
            <person name="Liu Y."/>
            <person name="Guan J."/>
            <person name="Zhang Y."/>
            <person name="Yu S."/>
            <person name="Liu X."/>
            <person name="Zhang Y."/>
            <person name="Hong G."/>
            <person name="Han B."/>
            <person name="Choisne N."/>
            <person name="Demange N."/>
            <person name="Orjeda G."/>
            <person name="Samain S."/>
            <person name="Cattolico L."/>
            <person name="Pelletier E."/>
            <person name="Couloux A."/>
            <person name="Segurens B."/>
            <person name="Wincker P."/>
            <person name="D'Hont A."/>
            <person name="Scarpelli C."/>
            <person name="Weissenbach J."/>
            <person name="Salanoubat M."/>
            <person name="Quetier F."/>
            <person name="Yu Y."/>
            <person name="Kim H.R."/>
            <person name="Rambo T."/>
            <person name="Currie J."/>
            <person name="Collura K."/>
            <person name="Luo M."/>
            <person name="Yang T."/>
            <person name="Ammiraju J.S.S."/>
            <person name="Engler F."/>
            <person name="Soderlund C."/>
            <person name="Wing R.A."/>
            <person name="Palmer L.E."/>
            <person name="de la Bastide M."/>
            <person name="Spiegel L."/>
            <person name="Nascimento L."/>
            <person name="Zutavern T."/>
            <person name="O'Shaughnessy A."/>
            <person name="Dike S."/>
            <person name="Dedhia N."/>
            <person name="Preston R."/>
            <person name="Balija V."/>
            <person name="McCombie W.R."/>
            <person name="Chow T."/>
            <person name="Chen H."/>
            <person name="Chung M."/>
            <person name="Chen C."/>
            <person name="Shaw J."/>
            <person name="Wu H."/>
            <person name="Hsiao K."/>
            <person name="Chao Y."/>
            <person name="Chu M."/>
            <person name="Cheng C."/>
            <person name="Hour A."/>
            <person name="Lee P."/>
            <person name="Lin S."/>
            <person name="Lin Y."/>
            <person name="Liou J."/>
            <person name="Liu S."/>
            <person name="Hsing Y."/>
            <person name="Raghuvanshi S."/>
            <person name="Mohanty A."/>
            <person name="Bharti A.K."/>
            <person name="Gaur A."/>
            <person name="Gupta V."/>
            <person name="Kumar D."/>
            <person name="Ravi V."/>
            <person name="Vij S."/>
            <person name="Kapur A."/>
            <person name="Khurana P."/>
            <person name="Khurana P."/>
            <person name="Khurana J.P."/>
            <person name="Tyagi A.K."/>
            <person name="Gaikwad K."/>
            <person name="Singh A."/>
            <person name="Dalal V."/>
            <person name="Srivastava S."/>
            <person name="Dixit A."/>
            <person name="Pal A.K."/>
            <person name="Ghazi I.A."/>
            <person name="Yadav M."/>
            <person name="Pandit A."/>
            <person name="Bhargava A."/>
            <person name="Sureshbabu K."/>
            <person name="Batra K."/>
            <person name="Sharma T.R."/>
            <person name="Mohapatra T."/>
            <person name="Singh N.K."/>
            <person name="Messing J."/>
            <person name="Nelson A.B."/>
            <person name="Fuks G."/>
            <person name="Kavchok S."/>
            <person name="Keizer G."/>
            <person name="Linton E."/>
            <person name="Llaca V."/>
            <person name="Song R."/>
            <person name="Tanyolac B."/>
            <person name="Young S."/>
            <person name="Ho-Il K."/>
            <person name="Hahn J.H."/>
            <person name="Sangsakoo G."/>
            <person name="Vanavichit A."/>
            <person name="de Mattos Luiz.A.T."/>
            <person name="Zimmer P.D."/>
            <person name="Malone G."/>
            <person name="Dellagostin O."/>
            <person name="de Oliveira A.C."/>
            <person name="Bevan M."/>
            <person name="Bancroft I."/>
            <person name="Minx P."/>
            <person name="Cordum H."/>
            <person name="Wilson R."/>
            <person name="Cheng Z."/>
            <person name="Jin W."/>
            <person name="Jiang J."/>
            <person name="Leong S.A."/>
            <person name="Iwama H."/>
            <person name="Gojobori T."/>
            <person name="Itoh T."/>
            <person name="Niimura Y."/>
            <person name="Fujii Y."/>
            <person name="Habara T."/>
            <person name="Sakai H."/>
            <person name="Sato Y."/>
            <person name="Wilson G."/>
            <person name="Kumar K."/>
            <person name="McCouch S."/>
            <person name="Juretic N."/>
            <person name="Hoen D."/>
            <person name="Wright S."/>
            <person name="Bruskiewich R."/>
            <person name="Bureau T."/>
            <person name="Miyao A."/>
            <person name="Hirochika H."/>
            <person name="Nishikawa T."/>
            <person name="Kadowaki K."/>
            <person name="Sugiura M."/>
            <person name="Burr B."/>
            <person name="Sasaki T."/>
        </authorList>
    </citation>
    <scope>NUCLEOTIDE SEQUENCE [LARGE SCALE GENOMIC DNA]</scope>
    <source>
        <strain evidence="3">cv. Nipponbare</strain>
    </source>
</reference>
<feature type="compositionally biased region" description="Basic and acidic residues" evidence="1">
    <location>
        <begin position="26"/>
        <end position="37"/>
    </location>
</feature>
<proteinExistence type="predicted"/>
<dbReference type="AlphaFoldDB" id="A0A0P0VJB4"/>
<reference evidence="2 3" key="2">
    <citation type="journal article" date="2013" name="Plant Cell Physiol.">
        <title>Rice Annotation Project Database (RAP-DB): an integrative and interactive database for rice genomics.</title>
        <authorList>
            <person name="Sakai H."/>
            <person name="Lee S.S."/>
            <person name="Tanaka T."/>
            <person name="Numa H."/>
            <person name="Kim J."/>
            <person name="Kawahara Y."/>
            <person name="Wakimoto H."/>
            <person name="Yang C.C."/>
            <person name="Iwamoto M."/>
            <person name="Abe T."/>
            <person name="Yamada Y."/>
            <person name="Muto A."/>
            <person name="Inokuchi H."/>
            <person name="Ikemura T."/>
            <person name="Matsumoto T."/>
            <person name="Sasaki T."/>
            <person name="Itoh T."/>
        </authorList>
    </citation>
    <scope>NUCLEOTIDE SEQUENCE [LARGE SCALE GENOMIC DNA]</scope>
    <source>
        <strain evidence="3">cv. Nipponbare</strain>
    </source>
</reference>
<dbReference type="PaxDb" id="39947-A0A0P0VJB4"/>
<feature type="compositionally biased region" description="Basic and acidic residues" evidence="1">
    <location>
        <begin position="46"/>
        <end position="57"/>
    </location>
</feature>
<protein>
    <submittedName>
        <fullName evidence="2">Os02g0504850 protein</fullName>
    </submittedName>
</protein>